<protein>
    <submittedName>
        <fullName evidence="2">DUF4167 domain-containing protein</fullName>
    </submittedName>
</protein>
<feature type="region of interest" description="Disordered" evidence="1">
    <location>
        <begin position="88"/>
        <end position="210"/>
    </location>
</feature>
<accession>A0A5B9DSH5</accession>
<dbReference type="Proteomes" id="UP000321062">
    <property type="component" value="Chromosome"/>
</dbReference>
<feature type="compositionally biased region" description="Low complexity" evidence="1">
    <location>
        <begin position="135"/>
        <end position="155"/>
    </location>
</feature>
<evidence type="ECO:0000256" key="1">
    <source>
        <dbReference type="SAM" id="MobiDB-lite"/>
    </source>
</evidence>
<sequence>MRPNQQNNKNRSRGRNNNGGRKHVNPLSRNYESNGPDVKVRGNAAHIAEKYVQLARDAQASGDSVMAENYLQHAEHYFRIVSAAQPQGVQRSDQFNDNDGEDDEFEPQENSRFSVPERIAQPAQNDAEGSEGETAEAPAEANTEEAAAAPAAAAEGEGEAEAPRRRERRPRRRRAAGAEGNGADPAEAEQPEIGELPAFITAGGAPTAAE</sequence>
<proteinExistence type="predicted"/>
<dbReference type="AlphaFoldDB" id="A0A5B9DSH5"/>
<gene>
    <name evidence="2" type="ORF">FNA67_18940</name>
</gene>
<dbReference type="OrthoDB" id="9816310at2"/>
<dbReference type="InterPro" id="IPR025430">
    <property type="entry name" value="DUF4167"/>
</dbReference>
<evidence type="ECO:0000313" key="3">
    <source>
        <dbReference type="Proteomes" id="UP000321062"/>
    </source>
</evidence>
<dbReference type="RefSeq" id="WP_082202262.1">
    <property type="nucleotide sequence ID" value="NZ_BMFM01000001.1"/>
</dbReference>
<dbReference type="EMBL" id="CP041690">
    <property type="protein sequence ID" value="QEE22113.1"/>
    <property type="molecule type" value="Genomic_DNA"/>
</dbReference>
<organism evidence="2 3">
    <name type="scientific">Paradevosia tibetensis</name>
    <dbReference type="NCBI Taxonomy" id="1447062"/>
    <lineage>
        <taxon>Bacteria</taxon>
        <taxon>Pseudomonadati</taxon>
        <taxon>Pseudomonadota</taxon>
        <taxon>Alphaproteobacteria</taxon>
        <taxon>Hyphomicrobiales</taxon>
        <taxon>Devosiaceae</taxon>
        <taxon>Paradevosia</taxon>
    </lineage>
</organism>
<feature type="region of interest" description="Disordered" evidence="1">
    <location>
        <begin position="1"/>
        <end position="37"/>
    </location>
</feature>
<dbReference type="Pfam" id="PF13763">
    <property type="entry name" value="DUF4167"/>
    <property type="match status" value="1"/>
</dbReference>
<evidence type="ECO:0000313" key="2">
    <source>
        <dbReference type="EMBL" id="QEE22113.1"/>
    </source>
</evidence>
<feature type="compositionally biased region" description="Acidic residues" evidence="1">
    <location>
        <begin position="96"/>
        <end position="107"/>
    </location>
</feature>
<keyword evidence="3" id="KW-1185">Reference proteome</keyword>
<reference evidence="2 3" key="1">
    <citation type="journal article" date="2015" name="Int. J. Syst. Evol. Microbiol.">
        <title>Youhaiella tibetensis gen. nov., sp. nov., isolated from subsurface sediment.</title>
        <authorList>
            <person name="Wang Y.X."/>
            <person name="Huang F.Q."/>
            <person name="Nogi Y."/>
            <person name="Pang S.J."/>
            <person name="Wang P.K."/>
            <person name="Lv J."/>
        </authorList>
    </citation>
    <scope>NUCLEOTIDE SEQUENCE [LARGE SCALE GENOMIC DNA]</scope>
    <source>
        <strain evidence="3">fig4</strain>
    </source>
</reference>
<feature type="compositionally biased region" description="Basic residues" evidence="1">
    <location>
        <begin position="10"/>
        <end position="24"/>
    </location>
</feature>
<feature type="compositionally biased region" description="Basic residues" evidence="1">
    <location>
        <begin position="165"/>
        <end position="175"/>
    </location>
</feature>
<name>A0A5B9DSH5_9HYPH</name>
<dbReference type="KEGG" id="yti:FNA67_18940"/>